<dbReference type="AlphaFoldDB" id="A0A225DXZ9"/>
<organism evidence="22 23">
    <name type="scientific">Fimbriiglobus ruber</name>
    <dbReference type="NCBI Taxonomy" id="1908690"/>
    <lineage>
        <taxon>Bacteria</taxon>
        <taxon>Pseudomonadati</taxon>
        <taxon>Planctomycetota</taxon>
        <taxon>Planctomycetia</taxon>
        <taxon>Gemmatales</taxon>
        <taxon>Gemmataceae</taxon>
        <taxon>Fimbriiglobus</taxon>
    </lineage>
</organism>
<reference evidence="23" key="1">
    <citation type="submission" date="2017-06" db="EMBL/GenBank/DDBJ databases">
        <title>Genome analysis of Fimbriiglobus ruber SP5, the first member of the order Planctomycetales with confirmed chitinolytic capability.</title>
        <authorList>
            <person name="Ravin N.V."/>
            <person name="Rakitin A.L."/>
            <person name="Ivanova A.A."/>
            <person name="Beletsky A.V."/>
            <person name="Kulichevskaya I.S."/>
            <person name="Mardanov A.V."/>
            <person name="Dedysh S.N."/>
        </authorList>
    </citation>
    <scope>NUCLEOTIDE SEQUENCE [LARGE SCALE GENOMIC DNA]</scope>
    <source>
        <strain evidence="23">SP5</strain>
    </source>
</reference>
<dbReference type="PRINTS" id="PR00368">
    <property type="entry name" value="FADPNR"/>
</dbReference>
<keyword evidence="10" id="KW-0560">Oxidoreductase</keyword>
<evidence type="ECO:0000256" key="9">
    <source>
        <dbReference type="ARBA" id="ARBA00022827"/>
    </source>
</evidence>
<evidence type="ECO:0000256" key="11">
    <source>
        <dbReference type="ARBA" id="ARBA00023004"/>
    </source>
</evidence>
<dbReference type="Gene3D" id="3.30.413.10">
    <property type="entry name" value="Sulfite Reductase Hemoprotein, domain 1"/>
    <property type="match status" value="1"/>
</dbReference>
<dbReference type="UniPathway" id="UPA00653"/>
<keyword evidence="23" id="KW-1185">Reference proteome</keyword>
<comment type="cofactor">
    <cofactor evidence="16">
        <name>siroheme</name>
        <dbReference type="ChEBI" id="CHEBI:60052"/>
    </cofactor>
    <text evidence="16">Binds 1 siroheme per subunit.</text>
</comment>
<accession>A0A225DXZ9</accession>
<keyword evidence="11 16" id="KW-0408">Iron</keyword>
<evidence type="ECO:0000256" key="14">
    <source>
        <dbReference type="ARBA" id="ARBA00034078"/>
    </source>
</evidence>
<comment type="pathway">
    <text evidence="2">Nitrogen metabolism; nitrate reduction (assimilation).</text>
</comment>
<evidence type="ECO:0000259" key="21">
    <source>
        <dbReference type="Pfam" id="PF18267"/>
    </source>
</evidence>
<evidence type="ECO:0000256" key="10">
    <source>
        <dbReference type="ARBA" id="ARBA00023002"/>
    </source>
</evidence>
<keyword evidence="9 15" id="KW-0274">FAD</keyword>
<dbReference type="GO" id="GO:0042128">
    <property type="term" value="P:nitrate assimilation"/>
    <property type="evidence" value="ECO:0007669"/>
    <property type="project" value="UniProtKB-UniRule"/>
</dbReference>
<feature type="domain" description="Nitrite/Sulfite reductase ferredoxin-like" evidence="18">
    <location>
        <begin position="565"/>
        <end position="626"/>
    </location>
</feature>
<evidence type="ECO:0000256" key="12">
    <source>
        <dbReference type="ARBA" id="ARBA00023014"/>
    </source>
</evidence>
<dbReference type="InterPro" id="IPR006067">
    <property type="entry name" value="NO2/SO3_Rdtase_4Fe4S_dom"/>
</dbReference>
<evidence type="ECO:0000256" key="7">
    <source>
        <dbReference type="ARBA" id="ARBA00022714"/>
    </source>
</evidence>
<evidence type="ECO:0000259" key="19">
    <source>
        <dbReference type="Pfam" id="PF04324"/>
    </source>
</evidence>
<dbReference type="InterPro" id="IPR005117">
    <property type="entry name" value="NiRdtase/SiRdtase_haem-b_fer"/>
</dbReference>
<feature type="binding site" description="axial binding residue" evidence="16">
    <location>
        <position position="688"/>
    </location>
    <ligand>
        <name>siroheme</name>
        <dbReference type="ChEBI" id="CHEBI:60052"/>
    </ligand>
    <ligandPart>
        <name>Fe</name>
        <dbReference type="ChEBI" id="CHEBI:18248"/>
    </ligandPart>
</feature>
<dbReference type="PRINTS" id="PR00397">
    <property type="entry name" value="SIROHAEM"/>
</dbReference>
<dbReference type="SUPFAM" id="SSF56014">
    <property type="entry name" value="Nitrite and sulphite reductase 4Fe-4S domain-like"/>
    <property type="match status" value="1"/>
</dbReference>
<feature type="binding site" evidence="16">
    <location>
        <position position="688"/>
    </location>
    <ligand>
        <name>[4Fe-4S] cluster</name>
        <dbReference type="ChEBI" id="CHEBI:49883"/>
    </ligand>
</feature>
<dbReference type="SUPFAM" id="SSF55124">
    <property type="entry name" value="Nitrite/Sulfite reductase N-terminal domain-like"/>
    <property type="match status" value="1"/>
</dbReference>
<dbReference type="GO" id="GO:0051539">
    <property type="term" value="F:4 iron, 4 sulfur cluster binding"/>
    <property type="evidence" value="ECO:0007669"/>
    <property type="project" value="UniProtKB-KW"/>
</dbReference>
<evidence type="ECO:0000256" key="1">
    <source>
        <dbReference type="ARBA" id="ARBA00001974"/>
    </source>
</evidence>
<dbReference type="Pfam" id="PF03460">
    <property type="entry name" value="NIR_SIR_ferr"/>
    <property type="match status" value="1"/>
</dbReference>
<evidence type="ECO:0000256" key="15">
    <source>
        <dbReference type="PIRNR" id="PIRNR037149"/>
    </source>
</evidence>
<evidence type="ECO:0000259" key="17">
    <source>
        <dbReference type="Pfam" id="PF01077"/>
    </source>
</evidence>
<keyword evidence="5 16" id="KW-0349">Heme</keyword>
<keyword evidence="8 16" id="KW-0479">Metal-binding</keyword>
<dbReference type="PANTHER" id="PTHR43809:SF1">
    <property type="entry name" value="NITRITE REDUCTASE (NADH) LARGE SUBUNIT"/>
    <property type="match status" value="1"/>
</dbReference>
<keyword evidence="6 15" id="KW-0285">Flavoprotein</keyword>
<dbReference type="InterPro" id="IPR045854">
    <property type="entry name" value="NO2/SO3_Rdtase_4Fe4S_sf"/>
</dbReference>
<feature type="domain" description="Nitrite/sulphite reductase 4Fe-4S" evidence="17">
    <location>
        <begin position="637"/>
        <end position="770"/>
    </location>
</feature>
<dbReference type="GO" id="GO:0020037">
    <property type="term" value="F:heme binding"/>
    <property type="evidence" value="ECO:0007669"/>
    <property type="project" value="InterPro"/>
</dbReference>
<evidence type="ECO:0000259" key="20">
    <source>
        <dbReference type="Pfam" id="PF07992"/>
    </source>
</evidence>
<dbReference type="SUPFAM" id="SSF51905">
    <property type="entry name" value="FAD/NAD(P)-binding domain"/>
    <property type="match status" value="2"/>
</dbReference>
<dbReference type="GO" id="GO:0050660">
    <property type="term" value="F:flavin adenine dinucleotide binding"/>
    <property type="evidence" value="ECO:0007669"/>
    <property type="project" value="UniProtKB-UniRule"/>
</dbReference>
<dbReference type="PROSITE" id="PS00365">
    <property type="entry name" value="NIR_SIR"/>
    <property type="match status" value="1"/>
</dbReference>
<comment type="caution">
    <text evidence="22">The sequence shown here is derived from an EMBL/GenBank/DDBJ whole genome shotgun (WGS) entry which is preliminary data.</text>
</comment>
<dbReference type="Pfam" id="PF04324">
    <property type="entry name" value="Fer2_BFD"/>
    <property type="match status" value="1"/>
</dbReference>
<keyword evidence="12 16" id="KW-0411">Iron-sulfur</keyword>
<dbReference type="Gene3D" id="3.50.50.60">
    <property type="entry name" value="FAD/NAD(P)-binding domain"/>
    <property type="match status" value="2"/>
</dbReference>
<dbReference type="InterPro" id="IPR041854">
    <property type="entry name" value="BFD-like_2Fe2S-bd_dom_sf"/>
</dbReference>
<dbReference type="InterPro" id="IPR012744">
    <property type="entry name" value="Nitri_red_NirB"/>
</dbReference>
<evidence type="ECO:0000256" key="4">
    <source>
        <dbReference type="ARBA" id="ARBA00022485"/>
    </source>
</evidence>
<name>A0A225DXZ9_9BACT</name>
<dbReference type="Gene3D" id="3.90.480.20">
    <property type="match status" value="1"/>
</dbReference>
<dbReference type="PIRSF" id="PIRSF037149">
    <property type="entry name" value="NirB"/>
    <property type="match status" value="1"/>
</dbReference>
<comment type="cofactor">
    <cofactor evidence="1 15">
        <name>FAD</name>
        <dbReference type="ChEBI" id="CHEBI:57692"/>
    </cofactor>
</comment>
<evidence type="ECO:0000256" key="2">
    <source>
        <dbReference type="ARBA" id="ARBA00005096"/>
    </source>
</evidence>
<dbReference type="RefSeq" id="WP_238602399.1">
    <property type="nucleotide sequence ID" value="NZ_NIDE01000001.1"/>
</dbReference>
<feature type="domain" description="FAD/NAD(P)-binding" evidence="20">
    <location>
        <begin position="16"/>
        <end position="294"/>
    </location>
</feature>
<dbReference type="InterPro" id="IPR006066">
    <property type="entry name" value="NO2/SO3_Rdtase_FeS/sirohaem_BS"/>
</dbReference>
<dbReference type="GO" id="GO:0046872">
    <property type="term" value="F:metal ion binding"/>
    <property type="evidence" value="ECO:0007669"/>
    <property type="project" value="UniProtKB-KW"/>
</dbReference>
<feature type="domain" description="NADH-rubredoxin oxidoreductase C-terminal" evidence="21">
    <location>
        <begin position="329"/>
        <end position="390"/>
    </location>
</feature>
<dbReference type="InterPro" id="IPR036136">
    <property type="entry name" value="Nit/Sulf_reduc_fer-like_dom_sf"/>
</dbReference>
<proteinExistence type="inferred from homology"/>
<evidence type="ECO:0000256" key="8">
    <source>
        <dbReference type="ARBA" id="ARBA00022723"/>
    </source>
</evidence>
<feature type="domain" description="BFD-like [2Fe-2S]-binding" evidence="19">
    <location>
        <begin position="431"/>
        <end position="478"/>
    </location>
</feature>
<comment type="cofactor">
    <cofactor evidence="16">
        <name>[4Fe-4S] cluster</name>
        <dbReference type="ChEBI" id="CHEBI:49883"/>
    </cofactor>
    <text evidence="16">Binds 1 [4Fe-4S] cluster per subunit.</text>
</comment>
<evidence type="ECO:0000256" key="16">
    <source>
        <dbReference type="PIRSR" id="PIRSR037149-1"/>
    </source>
</evidence>
<feature type="binding site" evidence="16">
    <location>
        <position position="684"/>
    </location>
    <ligand>
        <name>[4Fe-4S] cluster</name>
        <dbReference type="ChEBI" id="CHEBI:49883"/>
    </ligand>
</feature>
<evidence type="ECO:0000313" key="23">
    <source>
        <dbReference type="Proteomes" id="UP000214646"/>
    </source>
</evidence>
<evidence type="ECO:0000256" key="13">
    <source>
        <dbReference type="ARBA" id="ARBA00023063"/>
    </source>
</evidence>
<dbReference type="GO" id="GO:0098809">
    <property type="term" value="F:nitrite reductase activity"/>
    <property type="evidence" value="ECO:0007669"/>
    <property type="project" value="InterPro"/>
</dbReference>
<evidence type="ECO:0000259" key="18">
    <source>
        <dbReference type="Pfam" id="PF03460"/>
    </source>
</evidence>
<sequence length="821" mass="88870">MIVANTIPTTPVTRRRLVIIGNGMAGARFAEDVIAADPNHEFDIVMFGDEPYGNYNRILLSNVLNGAQDAKEIFLNPLDWYAANGVTLHAGKRVTRVDRENKVVYADGVEEPYDVLVFATGSRPFVPPIPGTTLHGVFLFRTIDDCRNIASFAQGKKHAVVIGGGLLGLEAAKGLMTHNLDVTVVEMGPWLMGVQLDEAGGKVLQQTIEKLGIRALTSASTKEFVGHTEVRAVRFADGTEILADMVVVSAGIRPNKELAQECGLTVDRAIVVDDTLQTSDPNVFSVGECAQHRGMVYGLVAPIWEQTKVLAGRLTGKSPDAEYVGSKLATKLKVMGVELASMGRVSDVKPTDEVVQFSEPARQVYWKAIVREGKVVAGCLLGDLGPADDIVRHFMQETPAPARRLELFFGAKTEVAGGDFSLADMPDDRQICDCNGVSKGTICGAIRAGKCTVQAVGKATRAGSGCGSCKKLVKGLIEAVAGEVKADPADGWYVPGVPLDKPALVAEIRGRGLKSVSATLRALATGEDEKTKMGLASLLKSLWGKEYVDERDARYVNDRVHANIQNDGTFSVIPRMYGGVTTADDLIKIGEVAKKHQVRMVKVTGGQRIDLLGITKDKLPEVWRDLGMPSGHAYTKAFRTCKTCVGSEFCRYGTNDSTALGIAIEKKFQGFEFPAKVKMAVSGCPRNCAESTVKDVGVIATEGGEWEVSIGGAAGASVRKTDILCRVKTQEEALQIIGRFLIYYRDNAKWLERTYDFVPRVGLDKIKAILLDDSLGLCTYFDTEVQKTVDAFVDPWLERDRPVYAGQFEDARTIALPMVVG</sequence>
<keyword evidence="4 16" id="KW-0004">4Fe-4S</keyword>
<dbReference type="PRINTS" id="PR00411">
    <property type="entry name" value="PNDRDTASEI"/>
</dbReference>
<dbReference type="Gene3D" id="3.30.390.30">
    <property type="match status" value="1"/>
</dbReference>
<dbReference type="InterPro" id="IPR041575">
    <property type="entry name" value="Rubredoxin_C"/>
</dbReference>
<keyword evidence="13 15" id="KW-0534">Nitrate assimilation</keyword>
<dbReference type="GO" id="GO:0050661">
    <property type="term" value="F:NADP binding"/>
    <property type="evidence" value="ECO:0007669"/>
    <property type="project" value="UniProtKB-UniRule"/>
</dbReference>
<keyword evidence="7" id="KW-0001">2Fe-2S</keyword>
<evidence type="ECO:0000256" key="6">
    <source>
        <dbReference type="ARBA" id="ARBA00022630"/>
    </source>
</evidence>
<gene>
    <name evidence="22" type="ORF">FRUB_00109</name>
</gene>
<dbReference type="Pfam" id="PF01077">
    <property type="entry name" value="NIR_SIR"/>
    <property type="match status" value="1"/>
</dbReference>
<evidence type="ECO:0000256" key="5">
    <source>
        <dbReference type="ARBA" id="ARBA00022617"/>
    </source>
</evidence>
<comment type="cofactor">
    <cofactor evidence="14">
        <name>[2Fe-2S] cluster</name>
        <dbReference type="ChEBI" id="CHEBI:190135"/>
    </cofactor>
</comment>
<dbReference type="InterPro" id="IPR036188">
    <property type="entry name" value="FAD/NAD-bd_sf"/>
</dbReference>
<dbReference type="Proteomes" id="UP000214646">
    <property type="component" value="Unassembled WGS sequence"/>
</dbReference>
<evidence type="ECO:0000313" key="22">
    <source>
        <dbReference type="EMBL" id="OWK46410.1"/>
    </source>
</evidence>
<dbReference type="EMBL" id="NIDE01000001">
    <property type="protein sequence ID" value="OWK46410.1"/>
    <property type="molecule type" value="Genomic_DNA"/>
</dbReference>
<evidence type="ECO:0000256" key="3">
    <source>
        <dbReference type="ARBA" id="ARBA00010429"/>
    </source>
</evidence>
<protein>
    <submittedName>
        <fullName evidence="22">Nitrite reductase [NAD(P)H] large subunit</fullName>
    </submittedName>
</protein>
<dbReference type="Pfam" id="PF18267">
    <property type="entry name" value="Rubredoxin_C"/>
    <property type="match status" value="1"/>
</dbReference>
<dbReference type="PANTHER" id="PTHR43809">
    <property type="entry name" value="NITRITE REDUCTASE (NADH) LARGE SUBUNIT"/>
    <property type="match status" value="1"/>
</dbReference>
<dbReference type="InterPro" id="IPR052034">
    <property type="entry name" value="NasD-like"/>
</dbReference>
<dbReference type="InterPro" id="IPR023753">
    <property type="entry name" value="FAD/NAD-binding_dom"/>
</dbReference>
<dbReference type="Gene3D" id="1.10.10.1100">
    <property type="entry name" value="BFD-like [2Fe-2S]-binding domain"/>
    <property type="match status" value="1"/>
</dbReference>
<dbReference type="InterPro" id="IPR016156">
    <property type="entry name" value="FAD/NAD-linked_Rdtase_dimer_sf"/>
</dbReference>
<comment type="similarity">
    <text evidence="3">Belongs to the nitrite and sulfite reductase 4Fe-4S domain family.</text>
</comment>
<dbReference type="InterPro" id="IPR017121">
    <property type="entry name" value="Nitrite_Rdtase_lsu"/>
</dbReference>
<feature type="binding site" evidence="16">
    <location>
        <position position="650"/>
    </location>
    <ligand>
        <name>[4Fe-4S] cluster</name>
        <dbReference type="ChEBI" id="CHEBI:49883"/>
    </ligand>
</feature>
<dbReference type="InterPro" id="IPR007419">
    <property type="entry name" value="BFD-like_2Fe2S-bd_dom"/>
</dbReference>
<dbReference type="GO" id="GO:0051537">
    <property type="term" value="F:2 iron, 2 sulfur cluster binding"/>
    <property type="evidence" value="ECO:0007669"/>
    <property type="project" value="UniProtKB-KW"/>
</dbReference>
<feature type="binding site" evidence="16">
    <location>
        <position position="644"/>
    </location>
    <ligand>
        <name>[4Fe-4S] cluster</name>
        <dbReference type="ChEBI" id="CHEBI:49883"/>
    </ligand>
</feature>
<dbReference type="Pfam" id="PF07992">
    <property type="entry name" value="Pyr_redox_2"/>
    <property type="match status" value="1"/>
</dbReference>
<dbReference type="NCBIfam" id="TIGR02374">
    <property type="entry name" value="nitri_red_nirB"/>
    <property type="match status" value="1"/>
</dbReference>